<proteinExistence type="predicted"/>
<dbReference type="AlphaFoldDB" id="A0A5J4KW47"/>
<keyword evidence="5" id="KW-0378">Hydrolase</keyword>
<evidence type="ECO:0000259" key="4">
    <source>
        <dbReference type="Pfam" id="PF12146"/>
    </source>
</evidence>
<evidence type="ECO:0000313" key="6">
    <source>
        <dbReference type="Proteomes" id="UP000326912"/>
    </source>
</evidence>
<evidence type="ECO:0000256" key="1">
    <source>
        <dbReference type="PIRSR" id="PIRSR017388-1"/>
    </source>
</evidence>
<dbReference type="GO" id="GO:0052689">
    <property type="term" value="F:carboxylic ester hydrolase activity"/>
    <property type="evidence" value="ECO:0007669"/>
    <property type="project" value="InterPro"/>
</dbReference>
<comment type="caution">
    <text evidence="5">The sequence shown here is derived from an EMBL/GenBank/DDBJ whole genome shotgun (WGS) entry which is preliminary data.</text>
</comment>
<dbReference type="PANTHER" id="PTHR11614">
    <property type="entry name" value="PHOSPHOLIPASE-RELATED"/>
    <property type="match status" value="1"/>
</dbReference>
<feature type="domain" description="Serine aminopeptidase S33" evidence="4">
    <location>
        <begin position="15"/>
        <end position="255"/>
    </location>
</feature>
<feature type="active site" description="Charge relay system" evidence="1">
    <location>
        <position position="252"/>
    </location>
</feature>
<accession>A0A5J4KW47</accession>
<dbReference type="EMBL" id="BKZW01000003">
    <property type="protein sequence ID" value="GER91362.1"/>
    <property type="molecule type" value="Genomic_DNA"/>
</dbReference>
<feature type="region of interest" description="Disordered" evidence="3">
    <location>
        <begin position="276"/>
        <end position="299"/>
    </location>
</feature>
<sequence>MQTQNSPFLLGPEDASKACLLIHGFSGSPVEMFGLGKILAAQGMRVYGIVLAGHSGDPEELIKHGRKQWIASAEAGLMRLAHYPQVFVIGLSMGGVLALLLGIKHPTRVSGVVTLSTPTSFYDRWQARAIPFLRYVMKWYYPLERLDFNDPDVQAEMMQQARLRDPNATIDFSDPQAIATIKKMVRLPIPALAELFLLTDHSRRQLKRLTTPLLIIQSRKDQTVNPRSADELYRRTRAASPKTLHWLQKSDHLIIAGPEREEVFAHISDFIKATTPTDATPARSQSVHLVGPDENPVDH</sequence>
<evidence type="ECO:0000256" key="2">
    <source>
        <dbReference type="PIRSR" id="PIRSR017388-2"/>
    </source>
</evidence>
<feature type="binding site" evidence="2">
    <location>
        <position position="25"/>
    </location>
    <ligand>
        <name>substrate</name>
    </ligand>
</feature>
<name>A0A5J4KW47_9CHLR</name>
<dbReference type="InterPro" id="IPR029058">
    <property type="entry name" value="AB_hydrolase_fold"/>
</dbReference>
<feature type="compositionally biased region" description="Polar residues" evidence="3">
    <location>
        <begin position="276"/>
        <end position="287"/>
    </location>
</feature>
<gene>
    <name evidence="5" type="ORF">KDW_55240</name>
</gene>
<keyword evidence="6" id="KW-1185">Reference proteome</keyword>
<dbReference type="Pfam" id="PF12146">
    <property type="entry name" value="Hydrolase_4"/>
    <property type="match status" value="1"/>
</dbReference>
<dbReference type="InterPro" id="IPR012354">
    <property type="entry name" value="Esterase_lipase"/>
</dbReference>
<dbReference type="SUPFAM" id="SSF53474">
    <property type="entry name" value="alpha/beta-Hydrolases"/>
    <property type="match status" value="1"/>
</dbReference>
<feature type="active site" description="Nucleophile" evidence="1">
    <location>
        <position position="92"/>
    </location>
</feature>
<dbReference type="PIRSF" id="PIRSF017388">
    <property type="entry name" value="Esterase_lipase"/>
    <property type="match status" value="1"/>
</dbReference>
<feature type="binding site" evidence="2">
    <location>
        <position position="93"/>
    </location>
    <ligand>
        <name>substrate</name>
    </ligand>
</feature>
<reference evidence="5 6" key="1">
    <citation type="submission" date="2019-10" db="EMBL/GenBank/DDBJ databases">
        <title>Dictyobacter vulcani sp. nov., within the class Ktedonobacteria, isolated from soil of volcanic Mt. Zao.</title>
        <authorList>
            <person name="Zheng Y."/>
            <person name="Wang C.M."/>
            <person name="Sakai Y."/>
            <person name="Abe K."/>
            <person name="Yokota A."/>
            <person name="Yabe S."/>
        </authorList>
    </citation>
    <scope>NUCLEOTIDE SEQUENCE [LARGE SCALE GENOMIC DNA]</scope>
    <source>
        <strain evidence="5 6">W12</strain>
    </source>
</reference>
<dbReference type="Gene3D" id="3.40.50.1820">
    <property type="entry name" value="alpha/beta hydrolase"/>
    <property type="match status" value="1"/>
</dbReference>
<dbReference type="RefSeq" id="WP_151759001.1">
    <property type="nucleotide sequence ID" value="NZ_BKZW01000003.1"/>
</dbReference>
<feature type="active site" description="Charge relay system" evidence="1">
    <location>
        <position position="221"/>
    </location>
</feature>
<dbReference type="InterPro" id="IPR051044">
    <property type="entry name" value="MAG_DAG_Lipase"/>
</dbReference>
<evidence type="ECO:0000313" key="5">
    <source>
        <dbReference type="EMBL" id="GER91362.1"/>
    </source>
</evidence>
<dbReference type="InterPro" id="IPR022742">
    <property type="entry name" value="Hydrolase_4"/>
</dbReference>
<dbReference type="Proteomes" id="UP000326912">
    <property type="component" value="Unassembled WGS sequence"/>
</dbReference>
<evidence type="ECO:0000256" key="3">
    <source>
        <dbReference type="SAM" id="MobiDB-lite"/>
    </source>
</evidence>
<protein>
    <submittedName>
        <fullName evidence="5">Alpha/beta hydrolase</fullName>
    </submittedName>
</protein>
<organism evidence="5 6">
    <name type="scientific">Dictyobacter vulcani</name>
    <dbReference type="NCBI Taxonomy" id="2607529"/>
    <lineage>
        <taxon>Bacteria</taxon>
        <taxon>Bacillati</taxon>
        <taxon>Chloroflexota</taxon>
        <taxon>Ktedonobacteria</taxon>
        <taxon>Ktedonobacterales</taxon>
        <taxon>Dictyobacteraceae</taxon>
        <taxon>Dictyobacter</taxon>
    </lineage>
</organism>